<evidence type="ECO:0000313" key="10">
    <source>
        <dbReference type="EMBL" id="KAF2660140.1"/>
    </source>
</evidence>
<dbReference type="GO" id="GO:0005742">
    <property type="term" value="C:mitochondrial outer membrane translocase complex"/>
    <property type="evidence" value="ECO:0007669"/>
    <property type="project" value="TreeGrafter"/>
</dbReference>
<organism evidence="10 11">
    <name type="scientific">Lophiostoma macrostomum CBS 122681</name>
    <dbReference type="NCBI Taxonomy" id="1314788"/>
    <lineage>
        <taxon>Eukaryota</taxon>
        <taxon>Fungi</taxon>
        <taxon>Dikarya</taxon>
        <taxon>Ascomycota</taxon>
        <taxon>Pezizomycotina</taxon>
        <taxon>Dothideomycetes</taxon>
        <taxon>Pleosporomycetidae</taxon>
        <taxon>Pleosporales</taxon>
        <taxon>Lophiostomataceae</taxon>
        <taxon>Lophiostoma</taxon>
    </lineage>
</organism>
<evidence type="ECO:0000256" key="6">
    <source>
        <dbReference type="ARBA" id="ARBA00022989"/>
    </source>
</evidence>
<protein>
    <recommendedName>
        <fullName evidence="12">Mitochondrial outer membrane translocase complex, subunit Tom5</fullName>
    </recommendedName>
</protein>
<dbReference type="EMBL" id="MU004301">
    <property type="protein sequence ID" value="KAF2660140.1"/>
    <property type="molecule type" value="Genomic_DNA"/>
</dbReference>
<keyword evidence="7" id="KW-0496">Mitochondrion</keyword>
<evidence type="ECO:0000256" key="4">
    <source>
        <dbReference type="ARBA" id="ARBA00022787"/>
    </source>
</evidence>
<evidence type="ECO:0000256" key="9">
    <source>
        <dbReference type="ARBA" id="ARBA00025716"/>
    </source>
</evidence>
<sequence length="54" mass="5970">MFDKLIPEPAPPQPSKAELQAAEAHTASEIRWTAAACAVLYFSPFVVDWARKLV</sequence>
<keyword evidence="11" id="KW-1185">Reference proteome</keyword>
<dbReference type="GO" id="GO:0008320">
    <property type="term" value="F:protein transmembrane transporter activity"/>
    <property type="evidence" value="ECO:0007669"/>
    <property type="project" value="TreeGrafter"/>
</dbReference>
<proteinExistence type="inferred from homology"/>
<evidence type="ECO:0000256" key="2">
    <source>
        <dbReference type="ARBA" id="ARBA00022448"/>
    </source>
</evidence>
<evidence type="ECO:0000256" key="8">
    <source>
        <dbReference type="ARBA" id="ARBA00023136"/>
    </source>
</evidence>
<dbReference type="GO" id="GO:0006626">
    <property type="term" value="P:protein targeting to mitochondrion"/>
    <property type="evidence" value="ECO:0007669"/>
    <property type="project" value="TreeGrafter"/>
</dbReference>
<keyword evidence="4" id="KW-1000">Mitochondrion outer membrane</keyword>
<comment type="similarity">
    <text evidence="9">Belongs to the Tom5 family.</text>
</comment>
<dbReference type="PANTHER" id="PTHR28188:SF1">
    <property type="entry name" value="MITOCHONDRIAL IMPORT RECEPTOR SUBUNIT TOM5"/>
    <property type="match status" value="1"/>
</dbReference>
<keyword evidence="3" id="KW-0812">Transmembrane</keyword>
<evidence type="ECO:0008006" key="12">
    <source>
        <dbReference type="Google" id="ProtNLM"/>
    </source>
</evidence>
<reference evidence="10" key="1">
    <citation type="journal article" date="2020" name="Stud. Mycol.">
        <title>101 Dothideomycetes genomes: a test case for predicting lifestyles and emergence of pathogens.</title>
        <authorList>
            <person name="Haridas S."/>
            <person name="Albert R."/>
            <person name="Binder M."/>
            <person name="Bloem J."/>
            <person name="Labutti K."/>
            <person name="Salamov A."/>
            <person name="Andreopoulos B."/>
            <person name="Baker S."/>
            <person name="Barry K."/>
            <person name="Bills G."/>
            <person name="Bluhm B."/>
            <person name="Cannon C."/>
            <person name="Castanera R."/>
            <person name="Culley D."/>
            <person name="Daum C."/>
            <person name="Ezra D."/>
            <person name="Gonzalez J."/>
            <person name="Henrissat B."/>
            <person name="Kuo A."/>
            <person name="Liang C."/>
            <person name="Lipzen A."/>
            <person name="Lutzoni F."/>
            <person name="Magnuson J."/>
            <person name="Mondo S."/>
            <person name="Nolan M."/>
            <person name="Ohm R."/>
            <person name="Pangilinan J."/>
            <person name="Park H.-J."/>
            <person name="Ramirez L."/>
            <person name="Alfaro M."/>
            <person name="Sun H."/>
            <person name="Tritt A."/>
            <person name="Yoshinaga Y."/>
            <person name="Zwiers L.-H."/>
            <person name="Turgeon B."/>
            <person name="Goodwin S."/>
            <person name="Spatafora J."/>
            <person name="Crous P."/>
            <person name="Grigoriev I."/>
        </authorList>
    </citation>
    <scope>NUCLEOTIDE SEQUENCE</scope>
    <source>
        <strain evidence="10">CBS 122681</strain>
    </source>
</reference>
<dbReference type="InterPro" id="IPR019603">
    <property type="entry name" value="Tom5"/>
</dbReference>
<dbReference type="Pfam" id="PF10642">
    <property type="entry name" value="Tom5"/>
    <property type="match status" value="1"/>
</dbReference>
<evidence type="ECO:0000256" key="3">
    <source>
        <dbReference type="ARBA" id="ARBA00022692"/>
    </source>
</evidence>
<keyword evidence="6" id="KW-1133">Transmembrane helix</keyword>
<keyword evidence="5" id="KW-0653">Protein transport</keyword>
<comment type="subcellular location">
    <subcellularLocation>
        <location evidence="1">Mitochondrion outer membrane</location>
        <topology evidence="1">Single-pass membrane protein</topology>
    </subcellularLocation>
</comment>
<evidence type="ECO:0000313" key="11">
    <source>
        <dbReference type="Proteomes" id="UP000799324"/>
    </source>
</evidence>
<dbReference type="OrthoDB" id="4150500at2759"/>
<keyword evidence="8" id="KW-0472">Membrane</keyword>
<dbReference type="AlphaFoldDB" id="A0A6A6TJS6"/>
<dbReference type="PANTHER" id="PTHR28188">
    <property type="entry name" value="MITOCHONDRIAL IMPORT RECEPTOR SUBUNIT TOM5"/>
    <property type="match status" value="1"/>
</dbReference>
<evidence type="ECO:0000256" key="1">
    <source>
        <dbReference type="ARBA" id="ARBA00004572"/>
    </source>
</evidence>
<name>A0A6A6TJS6_9PLEO</name>
<gene>
    <name evidence="10" type="ORF">K491DRAFT_711919</name>
</gene>
<evidence type="ECO:0000256" key="7">
    <source>
        <dbReference type="ARBA" id="ARBA00023128"/>
    </source>
</evidence>
<accession>A0A6A6TJS6</accession>
<evidence type="ECO:0000256" key="5">
    <source>
        <dbReference type="ARBA" id="ARBA00022927"/>
    </source>
</evidence>
<keyword evidence="2" id="KW-0813">Transport</keyword>
<dbReference type="Proteomes" id="UP000799324">
    <property type="component" value="Unassembled WGS sequence"/>
</dbReference>